<keyword evidence="1" id="KW-0677">Repeat</keyword>
<dbReference type="PROSITE" id="PS50297">
    <property type="entry name" value="ANK_REP_REGION"/>
    <property type="match status" value="2"/>
</dbReference>
<dbReference type="AlphaFoldDB" id="A0A7S2EN75"/>
<dbReference type="SUPFAM" id="SSF48403">
    <property type="entry name" value="Ankyrin repeat"/>
    <property type="match status" value="1"/>
</dbReference>
<dbReference type="EMBL" id="HBGN01030225">
    <property type="protein sequence ID" value="CAD9346646.1"/>
    <property type="molecule type" value="Transcribed_RNA"/>
</dbReference>
<name>A0A7S2EN75_9STRA</name>
<feature type="repeat" description="ANK" evidence="3">
    <location>
        <begin position="126"/>
        <end position="158"/>
    </location>
</feature>
<dbReference type="SMART" id="SM00248">
    <property type="entry name" value="ANK"/>
    <property type="match status" value="3"/>
</dbReference>
<evidence type="ECO:0000313" key="4">
    <source>
        <dbReference type="EMBL" id="CAD9346646.1"/>
    </source>
</evidence>
<gene>
    <name evidence="4" type="ORF">DBRI1063_LOCUS19479</name>
</gene>
<dbReference type="PROSITE" id="PS50088">
    <property type="entry name" value="ANK_REPEAT"/>
    <property type="match status" value="2"/>
</dbReference>
<protein>
    <submittedName>
        <fullName evidence="4">Uncharacterized protein</fullName>
    </submittedName>
</protein>
<dbReference type="PANTHER" id="PTHR24134:SF9">
    <property type="entry name" value="ANKYRIN REPEAT AND SOCS BOX PROTEIN 8"/>
    <property type="match status" value="1"/>
</dbReference>
<sequence>MASPATEEEVLFAAFQAFISGDVVIDANGNPILPPPAPEPASEPELPVPLLCAMAKDGDYESMRIFFQTDNEVIDVNVIDPNKDRTALLWAVLMGDEEIVKLLLSPPPLPNGTPRKAANPNASDRSKLFPLYSASEEGQTNIVRLLLEHGADVNQQIDDDEMGRTTPLWMAMIENHVDIVKLLLQHGASPNIPCVSHGDNVMPIEMADMLGFKEIGRLLFRHGLAHGAMSVPVCTAIPPGK</sequence>
<feature type="repeat" description="ANK" evidence="3">
    <location>
        <begin position="163"/>
        <end position="192"/>
    </location>
</feature>
<evidence type="ECO:0000256" key="3">
    <source>
        <dbReference type="PROSITE-ProRule" id="PRU00023"/>
    </source>
</evidence>
<reference evidence="4" key="1">
    <citation type="submission" date="2021-01" db="EMBL/GenBank/DDBJ databases">
        <authorList>
            <person name="Corre E."/>
            <person name="Pelletier E."/>
            <person name="Niang G."/>
            <person name="Scheremetjew M."/>
            <person name="Finn R."/>
            <person name="Kale V."/>
            <person name="Holt S."/>
            <person name="Cochrane G."/>
            <person name="Meng A."/>
            <person name="Brown T."/>
            <person name="Cohen L."/>
        </authorList>
    </citation>
    <scope>NUCLEOTIDE SEQUENCE</scope>
    <source>
        <strain evidence="4">Pop2</strain>
    </source>
</reference>
<dbReference type="Pfam" id="PF12796">
    <property type="entry name" value="Ank_2"/>
    <property type="match status" value="1"/>
</dbReference>
<keyword evidence="2 3" id="KW-0040">ANK repeat</keyword>
<evidence type="ECO:0000256" key="1">
    <source>
        <dbReference type="ARBA" id="ARBA00022737"/>
    </source>
</evidence>
<dbReference type="InterPro" id="IPR002110">
    <property type="entry name" value="Ankyrin_rpt"/>
</dbReference>
<dbReference type="InterPro" id="IPR036770">
    <property type="entry name" value="Ankyrin_rpt-contain_sf"/>
</dbReference>
<dbReference type="PANTHER" id="PTHR24134">
    <property type="entry name" value="ANKYRIN REPEAT-CONTAINING PROTEIN DDB_G0279043"/>
    <property type="match status" value="1"/>
</dbReference>
<evidence type="ECO:0000256" key="2">
    <source>
        <dbReference type="ARBA" id="ARBA00023043"/>
    </source>
</evidence>
<dbReference type="Pfam" id="PF13637">
    <property type="entry name" value="Ank_4"/>
    <property type="match status" value="1"/>
</dbReference>
<dbReference type="PRINTS" id="PR01415">
    <property type="entry name" value="ANKYRIN"/>
</dbReference>
<dbReference type="Gene3D" id="1.25.40.20">
    <property type="entry name" value="Ankyrin repeat-containing domain"/>
    <property type="match status" value="1"/>
</dbReference>
<proteinExistence type="predicted"/>
<accession>A0A7S2EN75</accession>
<organism evidence="4">
    <name type="scientific">Ditylum brightwellii</name>
    <dbReference type="NCBI Taxonomy" id="49249"/>
    <lineage>
        <taxon>Eukaryota</taxon>
        <taxon>Sar</taxon>
        <taxon>Stramenopiles</taxon>
        <taxon>Ochrophyta</taxon>
        <taxon>Bacillariophyta</taxon>
        <taxon>Mediophyceae</taxon>
        <taxon>Lithodesmiophycidae</taxon>
        <taxon>Lithodesmiales</taxon>
        <taxon>Lithodesmiaceae</taxon>
        <taxon>Ditylum</taxon>
    </lineage>
</organism>